<dbReference type="Pfam" id="PF10049">
    <property type="entry name" value="DUF2283"/>
    <property type="match status" value="1"/>
</dbReference>
<proteinExistence type="predicted"/>
<reference evidence="1 2" key="1">
    <citation type="submission" date="2023-07" db="EMBL/GenBank/DDBJ databases">
        <title>Sequencing the genomes of 1000 actinobacteria strains.</title>
        <authorList>
            <person name="Klenk H.-P."/>
        </authorList>
    </citation>
    <scope>NUCLEOTIDE SEQUENCE [LARGE SCALE GENOMIC DNA]</scope>
    <source>
        <strain evidence="1 2">DSM 44711</strain>
    </source>
</reference>
<dbReference type="RefSeq" id="WP_310418005.1">
    <property type="nucleotide sequence ID" value="NZ_JAVDYC010000001.1"/>
</dbReference>
<evidence type="ECO:0000313" key="1">
    <source>
        <dbReference type="EMBL" id="MDR7324510.1"/>
    </source>
</evidence>
<organism evidence="1 2">
    <name type="scientific">Catenuloplanes niger</name>
    <dbReference type="NCBI Taxonomy" id="587534"/>
    <lineage>
        <taxon>Bacteria</taxon>
        <taxon>Bacillati</taxon>
        <taxon>Actinomycetota</taxon>
        <taxon>Actinomycetes</taxon>
        <taxon>Micromonosporales</taxon>
        <taxon>Micromonosporaceae</taxon>
        <taxon>Catenuloplanes</taxon>
    </lineage>
</organism>
<comment type="caution">
    <text evidence="1">The sequence shown here is derived from an EMBL/GenBank/DDBJ whole genome shotgun (WGS) entry which is preliminary data.</text>
</comment>
<protein>
    <submittedName>
        <fullName evidence="1">Uncharacterized protein YuzE</fullName>
    </submittedName>
</protein>
<accession>A0AAE3ZV64</accession>
<dbReference type="Proteomes" id="UP001183629">
    <property type="component" value="Unassembled WGS sequence"/>
</dbReference>
<name>A0AAE3ZV64_9ACTN</name>
<dbReference type="EMBL" id="JAVDYC010000001">
    <property type="protein sequence ID" value="MDR7324510.1"/>
    <property type="molecule type" value="Genomic_DNA"/>
</dbReference>
<gene>
    <name evidence="1" type="ORF">J2S44_004760</name>
</gene>
<dbReference type="AlphaFoldDB" id="A0AAE3ZV64"/>
<evidence type="ECO:0000313" key="2">
    <source>
        <dbReference type="Proteomes" id="UP001183629"/>
    </source>
</evidence>
<dbReference type="InterPro" id="IPR019270">
    <property type="entry name" value="DUF2283"/>
</dbReference>
<keyword evidence="2" id="KW-1185">Reference proteome</keyword>
<sequence length="107" mass="11560">MRGVGAMAISTVYDQEADAVYVTLAGGASVRTVEFDPGTLVDVDAAGNPVGVEVLHPRREWPLAAIGERFDLDPRTLHALASVADGLRRPLRISHSFYALDMALTRR</sequence>